<dbReference type="Gene3D" id="3.40.50.720">
    <property type="entry name" value="NAD(P)-binding Rossmann-like Domain"/>
    <property type="match status" value="1"/>
</dbReference>
<dbReference type="InterPro" id="IPR055080">
    <property type="entry name" value="Gal80p-like_C"/>
</dbReference>
<dbReference type="InterPro" id="IPR051317">
    <property type="entry name" value="Gfo/Idh/MocA_oxidoreduct"/>
</dbReference>
<protein>
    <recommendedName>
        <fullName evidence="5">Gfo/Idh/MocA-like oxidoreductase N-terminal domain-containing protein</fullName>
    </recommendedName>
</protein>
<keyword evidence="4" id="KW-1185">Reference proteome</keyword>
<dbReference type="InterPro" id="IPR036291">
    <property type="entry name" value="NAD(P)-bd_dom_sf"/>
</dbReference>
<feature type="domain" description="Gal80p-like C-terminal" evidence="2">
    <location>
        <begin position="135"/>
        <end position="279"/>
    </location>
</feature>
<evidence type="ECO:0000259" key="1">
    <source>
        <dbReference type="Pfam" id="PF01408"/>
    </source>
</evidence>
<dbReference type="OrthoDB" id="64915at2759"/>
<dbReference type="Gene3D" id="3.30.360.10">
    <property type="entry name" value="Dihydrodipicolinate Reductase, domain 2"/>
    <property type="match status" value="1"/>
</dbReference>
<accession>A0A5N6KSI9</accession>
<reference evidence="3 4" key="1">
    <citation type="submission" date="2019-06" db="EMBL/GenBank/DDBJ databases">
        <title>A chromosomal-level reference genome of Carpinus fangiana (Coryloideae, Betulaceae).</title>
        <authorList>
            <person name="Yang X."/>
            <person name="Wang Z."/>
            <person name="Zhang L."/>
            <person name="Hao G."/>
            <person name="Liu J."/>
            <person name="Yang Y."/>
        </authorList>
    </citation>
    <scope>NUCLEOTIDE SEQUENCE [LARGE SCALE GENOMIC DNA]</scope>
    <source>
        <strain evidence="3">Cfa_2016G</strain>
        <tissue evidence="3">Leaf</tissue>
    </source>
</reference>
<dbReference type="AlphaFoldDB" id="A0A5N6KSI9"/>
<evidence type="ECO:0000259" key="2">
    <source>
        <dbReference type="Pfam" id="PF22685"/>
    </source>
</evidence>
<dbReference type="Pfam" id="PF01408">
    <property type="entry name" value="GFO_IDH_MocA"/>
    <property type="match status" value="1"/>
</dbReference>
<organism evidence="3 4">
    <name type="scientific">Carpinus fangiana</name>
    <dbReference type="NCBI Taxonomy" id="176857"/>
    <lineage>
        <taxon>Eukaryota</taxon>
        <taxon>Viridiplantae</taxon>
        <taxon>Streptophyta</taxon>
        <taxon>Embryophyta</taxon>
        <taxon>Tracheophyta</taxon>
        <taxon>Spermatophyta</taxon>
        <taxon>Magnoliopsida</taxon>
        <taxon>eudicotyledons</taxon>
        <taxon>Gunneridae</taxon>
        <taxon>Pentapetalae</taxon>
        <taxon>rosids</taxon>
        <taxon>fabids</taxon>
        <taxon>Fagales</taxon>
        <taxon>Betulaceae</taxon>
        <taxon>Carpinus</taxon>
    </lineage>
</organism>
<dbReference type="PANTHER" id="PTHR43708">
    <property type="entry name" value="CONSERVED EXPRESSED OXIDOREDUCTASE (EUROFUNG)"/>
    <property type="match status" value="1"/>
</dbReference>
<dbReference type="GO" id="GO:0000166">
    <property type="term" value="F:nucleotide binding"/>
    <property type="evidence" value="ECO:0007669"/>
    <property type="project" value="InterPro"/>
</dbReference>
<dbReference type="SUPFAM" id="SSF55347">
    <property type="entry name" value="Glyceraldehyde-3-phosphate dehydrogenase-like, C-terminal domain"/>
    <property type="match status" value="1"/>
</dbReference>
<dbReference type="InterPro" id="IPR000683">
    <property type="entry name" value="Gfo/Idh/MocA-like_OxRdtase_N"/>
</dbReference>
<dbReference type="PANTHER" id="PTHR43708:SF1">
    <property type="entry name" value="GALACTOSE_LACTOSE METABOLISM REGULATORY PROTEIN GAL80"/>
    <property type="match status" value="1"/>
</dbReference>
<dbReference type="Proteomes" id="UP000327013">
    <property type="component" value="Unassembled WGS sequence"/>
</dbReference>
<dbReference type="EMBL" id="VIBQ01000012">
    <property type="protein sequence ID" value="KAB8342745.1"/>
    <property type="molecule type" value="Genomic_DNA"/>
</dbReference>
<evidence type="ECO:0000313" key="4">
    <source>
        <dbReference type="Proteomes" id="UP000327013"/>
    </source>
</evidence>
<proteinExistence type="predicted"/>
<feature type="domain" description="Gfo/Idh/MocA-like oxidoreductase N-terminal" evidence="1">
    <location>
        <begin position="4"/>
        <end position="128"/>
    </location>
</feature>
<evidence type="ECO:0000313" key="3">
    <source>
        <dbReference type="EMBL" id="KAB8342745.1"/>
    </source>
</evidence>
<gene>
    <name evidence="3" type="ORF">FH972_022343</name>
</gene>
<comment type="caution">
    <text evidence="3">The sequence shown here is derived from an EMBL/GenBank/DDBJ whole genome shotgun (WGS) entry which is preliminary data.</text>
</comment>
<dbReference type="SUPFAM" id="SSF51735">
    <property type="entry name" value="NAD(P)-binding Rossmann-fold domains"/>
    <property type="match status" value="1"/>
</dbReference>
<evidence type="ECO:0008006" key="5">
    <source>
        <dbReference type="Google" id="ProtNLM"/>
    </source>
</evidence>
<dbReference type="Pfam" id="PF22685">
    <property type="entry name" value="Gal80p_C-like"/>
    <property type="match status" value="1"/>
</dbReference>
<sequence>MAPIRVGILGLSASSWAKNAHLPYLLQSPNHTVAALCNSSVEAAKKAVASLSLPPETKTYGSPADLAADPDIDLVVCSVRVDRHYETIKPAIEAGKTCFVEWPLASSYDQAKELLELSKKSGSKVMVGLQGQTTPVVRKLKQVIESGRIGRLLSVHASSEGLIGGPTMSEGVSYAVDKKVGGNMLTIAGGHFFDSLLYAVGELASLNATMSIQHPKVNLLDPQGKTVKTVERDTYDHISLQGKLAGSGASFAATLGGSSPLKGQPGQTWRIAGDKAVIEVSVPSFLQLSSGTTMTLRDWGSDEGESVDVSDPTDLIDKLPYPAIPVGNLYDAFAKDGKGEYPDWEWAVRRHALLQAMVDSEQNGERTSYTAV</sequence>
<name>A0A5N6KSI9_9ROSI</name>